<keyword evidence="3" id="KW-1003">Cell membrane</keyword>
<evidence type="ECO:0000256" key="6">
    <source>
        <dbReference type="ARBA" id="ARBA00023136"/>
    </source>
</evidence>
<dbReference type="SUPFAM" id="SSF103473">
    <property type="entry name" value="MFS general substrate transporter"/>
    <property type="match status" value="1"/>
</dbReference>
<evidence type="ECO:0000256" key="3">
    <source>
        <dbReference type="ARBA" id="ARBA00022475"/>
    </source>
</evidence>
<dbReference type="Proteomes" id="UP000589896">
    <property type="component" value="Unassembled WGS sequence"/>
</dbReference>
<evidence type="ECO:0000256" key="4">
    <source>
        <dbReference type="ARBA" id="ARBA00022692"/>
    </source>
</evidence>
<evidence type="ECO:0000256" key="2">
    <source>
        <dbReference type="ARBA" id="ARBA00022448"/>
    </source>
</evidence>
<feature type="transmembrane region" description="Helical" evidence="7">
    <location>
        <begin position="474"/>
        <end position="493"/>
    </location>
</feature>
<feature type="transmembrane region" description="Helical" evidence="7">
    <location>
        <begin position="330"/>
        <end position="352"/>
    </location>
</feature>
<protein>
    <submittedName>
        <fullName evidence="9">MFS transporter</fullName>
    </submittedName>
</protein>
<feature type="transmembrane region" description="Helical" evidence="7">
    <location>
        <begin position="302"/>
        <end position="323"/>
    </location>
</feature>
<evidence type="ECO:0000313" key="9">
    <source>
        <dbReference type="EMBL" id="NYZ62013.1"/>
    </source>
</evidence>
<name>A0A7Z0QR71_9GAMM</name>
<dbReference type="Gene3D" id="1.20.1250.20">
    <property type="entry name" value="MFS general substrate transporter like domains"/>
    <property type="match status" value="1"/>
</dbReference>
<dbReference type="PANTHER" id="PTHR42718:SF47">
    <property type="entry name" value="METHYL VIOLOGEN RESISTANCE PROTEIN SMVA"/>
    <property type="match status" value="1"/>
</dbReference>
<evidence type="ECO:0000259" key="8">
    <source>
        <dbReference type="PROSITE" id="PS50850"/>
    </source>
</evidence>
<feature type="transmembrane region" description="Helical" evidence="7">
    <location>
        <begin position="257"/>
        <end position="282"/>
    </location>
</feature>
<feature type="transmembrane region" description="Helical" evidence="7">
    <location>
        <begin position="76"/>
        <end position="94"/>
    </location>
</feature>
<dbReference type="PRINTS" id="PR01036">
    <property type="entry name" value="TCRTETB"/>
</dbReference>
<dbReference type="PROSITE" id="PS50850">
    <property type="entry name" value="MFS"/>
    <property type="match status" value="1"/>
</dbReference>
<dbReference type="InterPro" id="IPR036259">
    <property type="entry name" value="MFS_trans_sf"/>
</dbReference>
<gene>
    <name evidence="9" type="ORF">H0E82_04435</name>
</gene>
<feature type="transmembrane region" description="Helical" evidence="7">
    <location>
        <begin position="135"/>
        <end position="155"/>
    </location>
</feature>
<dbReference type="EMBL" id="JACCJZ010000010">
    <property type="protein sequence ID" value="NYZ62013.1"/>
    <property type="molecule type" value="Genomic_DNA"/>
</dbReference>
<feature type="transmembrane region" description="Helical" evidence="7">
    <location>
        <begin position="48"/>
        <end position="69"/>
    </location>
</feature>
<evidence type="ECO:0000256" key="1">
    <source>
        <dbReference type="ARBA" id="ARBA00004651"/>
    </source>
</evidence>
<dbReference type="PANTHER" id="PTHR42718">
    <property type="entry name" value="MAJOR FACILITATOR SUPERFAMILY MULTIDRUG TRANSPORTER MFSC"/>
    <property type="match status" value="1"/>
</dbReference>
<feature type="domain" description="Major facilitator superfamily (MFS) profile" evidence="8">
    <location>
        <begin position="11"/>
        <end position="497"/>
    </location>
</feature>
<feature type="transmembrane region" description="Helical" evidence="7">
    <location>
        <begin position="9"/>
        <end position="33"/>
    </location>
</feature>
<dbReference type="InterPro" id="IPR011701">
    <property type="entry name" value="MFS"/>
</dbReference>
<sequence length="505" mass="52094">MPALPKNRWFVLLTVMLAFLPIVVDLTILHIAIPSLTQALSATGTEVLWIIDIYPLVMASLLIPMGTLADRIGHRTLLAVGLTIFLLGSLAGAFSPNAEFLIGARAAMAVGSAMVMPCILAIIRQTFEDDKERALALGLWGSVGSAGAALGPLIGGAMLEHYWWGSVFLVNVPILLVVGPLVVLSAPHRPVGSQKGWTIGQALMLMAGLLASVYALKSFAKPDASWALSGALLLVGAALLAVFVVKQRRAADPMLDVSLLSIPAIRVGVIMALVVMGALAGVELTLSQELQFVLGQTPLEAGIYMLPLMVAAAVGGPLGGYLLGLAGLRWVASCSLLAAAIAVGSLGMADLHDAGVEIIFMLAVLGLVLSIGLTASSVAIMSSAPIEKAGSAGALEATSYELGTGFGITGFGIFLASVYMRAIEVPAAIATQIPATASDSIGETFLAASRLPDDESAALIDAGKIAFMEAHGSLLVASAWVIAALALLVVLMLREPRPAETLRDG</sequence>
<feature type="transmembrane region" description="Helical" evidence="7">
    <location>
        <begin position="161"/>
        <end position="184"/>
    </location>
</feature>
<proteinExistence type="predicted"/>
<dbReference type="CDD" id="cd17321">
    <property type="entry name" value="MFS_MMR_MDR_like"/>
    <property type="match status" value="1"/>
</dbReference>
<keyword evidence="5 7" id="KW-1133">Transmembrane helix</keyword>
<dbReference type="Gene3D" id="1.20.1720.10">
    <property type="entry name" value="Multidrug resistance protein D"/>
    <property type="match status" value="1"/>
</dbReference>
<comment type="caution">
    <text evidence="9">The sequence shown here is derived from an EMBL/GenBank/DDBJ whole genome shotgun (WGS) entry which is preliminary data.</text>
</comment>
<evidence type="ECO:0000256" key="5">
    <source>
        <dbReference type="ARBA" id="ARBA00022989"/>
    </source>
</evidence>
<organism evidence="9 10">
    <name type="scientific">Luteimonas deserti</name>
    <dbReference type="NCBI Taxonomy" id="2752306"/>
    <lineage>
        <taxon>Bacteria</taxon>
        <taxon>Pseudomonadati</taxon>
        <taxon>Pseudomonadota</taxon>
        <taxon>Gammaproteobacteria</taxon>
        <taxon>Lysobacterales</taxon>
        <taxon>Lysobacteraceae</taxon>
        <taxon>Luteimonas</taxon>
    </lineage>
</organism>
<comment type="subcellular location">
    <subcellularLocation>
        <location evidence="1">Cell membrane</location>
        <topology evidence="1">Multi-pass membrane protein</topology>
    </subcellularLocation>
</comment>
<dbReference type="GO" id="GO:0005886">
    <property type="term" value="C:plasma membrane"/>
    <property type="evidence" value="ECO:0007669"/>
    <property type="project" value="UniProtKB-SubCell"/>
</dbReference>
<dbReference type="GO" id="GO:0022857">
    <property type="term" value="F:transmembrane transporter activity"/>
    <property type="evidence" value="ECO:0007669"/>
    <property type="project" value="InterPro"/>
</dbReference>
<evidence type="ECO:0000313" key="10">
    <source>
        <dbReference type="Proteomes" id="UP000589896"/>
    </source>
</evidence>
<keyword evidence="6 7" id="KW-0472">Membrane</keyword>
<feature type="transmembrane region" description="Helical" evidence="7">
    <location>
        <begin position="100"/>
        <end position="123"/>
    </location>
</feature>
<dbReference type="Pfam" id="PF07690">
    <property type="entry name" value="MFS_1"/>
    <property type="match status" value="1"/>
</dbReference>
<reference evidence="9 10" key="1">
    <citation type="submission" date="2020-07" db="EMBL/GenBank/DDBJ databases">
        <title>isolation of Luteimonas sp. SJ-16.</title>
        <authorList>
            <person name="Huang X.-X."/>
            <person name="Xu L."/>
            <person name="Sun J.-Q."/>
        </authorList>
    </citation>
    <scope>NUCLEOTIDE SEQUENCE [LARGE SCALE GENOMIC DNA]</scope>
    <source>
        <strain evidence="9 10">SJ-16</strain>
    </source>
</reference>
<evidence type="ECO:0000256" key="7">
    <source>
        <dbReference type="SAM" id="Phobius"/>
    </source>
</evidence>
<feature type="transmembrane region" description="Helical" evidence="7">
    <location>
        <begin position="196"/>
        <end position="214"/>
    </location>
</feature>
<keyword evidence="2" id="KW-0813">Transport</keyword>
<accession>A0A7Z0QR71</accession>
<keyword evidence="10" id="KW-1185">Reference proteome</keyword>
<feature type="transmembrane region" description="Helical" evidence="7">
    <location>
        <begin position="402"/>
        <end position="420"/>
    </location>
</feature>
<feature type="transmembrane region" description="Helical" evidence="7">
    <location>
        <begin position="226"/>
        <end position="245"/>
    </location>
</feature>
<feature type="transmembrane region" description="Helical" evidence="7">
    <location>
        <begin position="358"/>
        <end position="381"/>
    </location>
</feature>
<dbReference type="InterPro" id="IPR020846">
    <property type="entry name" value="MFS_dom"/>
</dbReference>
<dbReference type="AlphaFoldDB" id="A0A7Z0QR71"/>
<keyword evidence="4 7" id="KW-0812">Transmembrane</keyword>